<dbReference type="InterPro" id="IPR013083">
    <property type="entry name" value="Znf_RING/FYVE/PHD"/>
</dbReference>
<dbReference type="AlphaFoldDB" id="A0A7N0T987"/>
<dbReference type="EnsemblPlants" id="Kaladp0024s1003.1.v1.1">
    <property type="protein sequence ID" value="Kaladp0024s1003.1.v1.1"/>
    <property type="gene ID" value="Kaladp0024s1003.v1.1"/>
</dbReference>
<accession>A0A7N0T987</accession>
<sequence length="210" mass="24743">MFYLPILITNKLTVVYFPSIVSITATQSSRRKFVDSYAIPGSAKLKIQVSDNVILRPKNNGDLLLIVKIDGIHGTQQMKNVKIRARWYYWPEDTSQGRRFFRGLRELFLSDHSEDHYVECIDGKCKVRTFNEYQELNLVMDDDFFWRFQYLHTERKLTPESVEVFCICKTPLNPDLRMILCDGCQDWFHLYCINVSLEESTRISHYYGAC</sequence>
<dbReference type="Gramene" id="Kaladp0024s1003.1.v1.1">
    <property type="protein sequence ID" value="Kaladp0024s1003.1.v1.1"/>
    <property type="gene ID" value="Kaladp0024s1003.v1.1"/>
</dbReference>
<dbReference type="Pfam" id="PF00628">
    <property type="entry name" value="PHD"/>
    <property type="match status" value="1"/>
</dbReference>
<dbReference type="GO" id="GO:0003682">
    <property type="term" value="F:chromatin binding"/>
    <property type="evidence" value="ECO:0007669"/>
    <property type="project" value="InterPro"/>
</dbReference>
<dbReference type="SMART" id="SM00439">
    <property type="entry name" value="BAH"/>
    <property type="match status" value="1"/>
</dbReference>
<dbReference type="InterPro" id="IPR011011">
    <property type="entry name" value="Znf_FYVE_PHD"/>
</dbReference>
<dbReference type="Gene3D" id="3.30.40.10">
    <property type="entry name" value="Zinc/RING finger domain, C3HC4 (zinc finger)"/>
    <property type="match status" value="1"/>
</dbReference>
<reference evidence="5" key="1">
    <citation type="submission" date="2021-01" db="UniProtKB">
        <authorList>
            <consortium name="EnsemblPlants"/>
        </authorList>
    </citation>
    <scope>IDENTIFICATION</scope>
</reference>
<dbReference type="Proteomes" id="UP000594263">
    <property type="component" value="Unplaced"/>
</dbReference>
<dbReference type="SUPFAM" id="SSF57903">
    <property type="entry name" value="FYVE/PHD zinc finger"/>
    <property type="match status" value="1"/>
</dbReference>
<dbReference type="InterPro" id="IPR019787">
    <property type="entry name" value="Znf_PHD-finger"/>
</dbReference>
<evidence type="ECO:0000256" key="3">
    <source>
        <dbReference type="ARBA" id="ARBA00022833"/>
    </source>
</evidence>
<protein>
    <recommendedName>
        <fullName evidence="4">BAH domain-containing protein</fullName>
    </recommendedName>
</protein>
<dbReference type="InterPro" id="IPR043151">
    <property type="entry name" value="BAH_sf"/>
</dbReference>
<keyword evidence="2" id="KW-0863">Zinc-finger</keyword>
<evidence type="ECO:0000256" key="2">
    <source>
        <dbReference type="ARBA" id="ARBA00022771"/>
    </source>
</evidence>
<evidence type="ECO:0000313" key="6">
    <source>
        <dbReference type="Proteomes" id="UP000594263"/>
    </source>
</evidence>
<dbReference type="Gene3D" id="2.30.30.490">
    <property type="match status" value="1"/>
</dbReference>
<keyword evidence="1" id="KW-0479">Metal-binding</keyword>
<dbReference type="Pfam" id="PF01426">
    <property type="entry name" value="BAH"/>
    <property type="match status" value="1"/>
</dbReference>
<proteinExistence type="predicted"/>
<dbReference type="InterPro" id="IPR001025">
    <property type="entry name" value="BAH_dom"/>
</dbReference>
<evidence type="ECO:0000313" key="5">
    <source>
        <dbReference type="EnsemblPlants" id="Kaladp0024s1003.1.v1.1"/>
    </source>
</evidence>
<keyword evidence="3" id="KW-0862">Zinc</keyword>
<dbReference type="PROSITE" id="PS51038">
    <property type="entry name" value="BAH"/>
    <property type="match status" value="1"/>
</dbReference>
<keyword evidence="6" id="KW-1185">Reference proteome</keyword>
<dbReference type="GO" id="GO:0008270">
    <property type="term" value="F:zinc ion binding"/>
    <property type="evidence" value="ECO:0007669"/>
    <property type="project" value="UniProtKB-KW"/>
</dbReference>
<feature type="domain" description="BAH" evidence="4">
    <location>
        <begin position="45"/>
        <end position="161"/>
    </location>
</feature>
<name>A0A7N0T987_KALFE</name>
<organism evidence="5 6">
    <name type="scientific">Kalanchoe fedtschenkoi</name>
    <name type="common">Lavender scallops</name>
    <name type="synonym">South American air plant</name>
    <dbReference type="NCBI Taxonomy" id="63787"/>
    <lineage>
        <taxon>Eukaryota</taxon>
        <taxon>Viridiplantae</taxon>
        <taxon>Streptophyta</taxon>
        <taxon>Embryophyta</taxon>
        <taxon>Tracheophyta</taxon>
        <taxon>Spermatophyta</taxon>
        <taxon>Magnoliopsida</taxon>
        <taxon>eudicotyledons</taxon>
        <taxon>Gunneridae</taxon>
        <taxon>Pentapetalae</taxon>
        <taxon>Saxifragales</taxon>
        <taxon>Crassulaceae</taxon>
        <taxon>Kalanchoe</taxon>
    </lineage>
</organism>
<dbReference type="PANTHER" id="PTHR46364">
    <property type="entry name" value="OS08G0421900 PROTEIN"/>
    <property type="match status" value="1"/>
</dbReference>
<evidence type="ECO:0000256" key="1">
    <source>
        <dbReference type="ARBA" id="ARBA00022723"/>
    </source>
</evidence>
<evidence type="ECO:0000259" key="4">
    <source>
        <dbReference type="PROSITE" id="PS51038"/>
    </source>
</evidence>